<comment type="catalytic activity">
    <reaction evidence="9">
        <text>D-xylose(out) = D-xylose(in)</text>
        <dbReference type="Rhea" id="RHEA:78427"/>
        <dbReference type="ChEBI" id="CHEBI:53455"/>
    </reaction>
    <physiologicalReaction direction="left-to-right" evidence="9">
        <dbReference type="Rhea" id="RHEA:78428"/>
    </physiologicalReaction>
</comment>
<dbReference type="HOGENOM" id="CLU_001265_30_5_1"/>
<reference evidence="17" key="2">
    <citation type="submission" date="2015-06" db="UniProtKB">
        <authorList>
            <consortium name="EnsemblProtists"/>
        </authorList>
    </citation>
    <scope>IDENTIFICATION</scope>
    <source>
        <strain evidence="17">Pr102</strain>
    </source>
</reference>
<evidence type="ECO:0000256" key="9">
    <source>
        <dbReference type="ARBA" id="ARBA00044656"/>
    </source>
</evidence>
<dbReference type="VEuPathDB" id="FungiDB:KRP22_5951"/>
<dbReference type="VEuPathDB" id="FungiDB:KRP23_1795"/>
<feature type="transmembrane region" description="Helical" evidence="15">
    <location>
        <begin position="342"/>
        <end position="360"/>
    </location>
</feature>
<dbReference type="SUPFAM" id="SSF103473">
    <property type="entry name" value="MFS general substrate transporter"/>
    <property type="match status" value="1"/>
</dbReference>
<dbReference type="GO" id="GO:0016020">
    <property type="term" value="C:membrane"/>
    <property type="evidence" value="ECO:0000318"/>
    <property type="project" value="GO_Central"/>
</dbReference>
<comment type="catalytic activity">
    <reaction evidence="11">
        <text>D-glucosamine(out) = D-glucosamine(in)</text>
        <dbReference type="Rhea" id="RHEA:78423"/>
        <dbReference type="ChEBI" id="CHEBI:58723"/>
    </reaction>
    <physiologicalReaction direction="left-to-right" evidence="11">
        <dbReference type="Rhea" id="RHEA:78424"/>
    </physiologicalReaction>
</comment>
<sequence>MAVIDDSKVRDAIYVGIKTPKAVSNQDDAKMRASHAVKLTSGFWLTFLVPLLQPFQYGWSTSQLNLNTFNNEEECNARPVVDGTCIMFPGHQKASWTLAVNLWVIGGMFGSLYCGPLAQRLGRKKVFTINAIVMFIGSVIQTTSFDIAQFIVGRFIAGLASGVATGLVGSYISEISPPHLQSVLHLGLQISFTFGLLMVVVFFFFADTVAGWRVIAGFPVINALLFLVLAPGTMLESPVWLLAQDRRAEAMKVVSRIYGPDGVQHALQWLEKPTSDSADSASTEPEEQEETLNVWGLITSRKYRKPLVIAIGVACAQQITGIDAIFFYSATIFARGGISDGRIGSVIDNLLMLLPAFALIPLTQHFGNRKMMIGSATGMFLSATALTIAYICDVPTLSVVFTATFTLSFALGCGPLIWGVTSDLFPPSQRPTGVSICIAINWICNLLVGVVFPYMNDGLKDYSFVPFMVVTLLYVVFFTCCMPETMGKTSGEIQAWFSGEKSEPAHSQQ</sequence>
<dbReference type="Proteomes" id="UP000005238">
    <property type="component" value="Unassembled WGS sequence"/>
</dbReference>
<feature type="domain" description="Major facilitator superfamily (MFS) profile" evidence="16">
    <location>
        <begin position="46"/>
        <end position="486"/>
    </location>
</feature>
<protein>
    <recommendedName>
        <fullName evidence="13">Hexose transporter 1</fullName>
    </recommendedName>
</protein>
<feature type="transmembrane region" description="Helical" evidence="15">
    <location>
        <begin position="96"/>
        <end position="114"/>
    </location>
</feature>
<comment type="subcellular location">
    <subcellularLocation>
        <location evidence="1">Membrane</location>
        <topology evidence="1">Multi-pass membrane protein</topology>
    </subcellularLocation>
</comment>
<feature type="transmembrane region" description="Helical" evidence="15">
    <location>
        <begin position="184"/>
        <end position="206"/>
    </location>
</feature>
<feature type="transmembrane region" description="Helical" evidence="15">
    <location>
        <begin position="397"/>
        <end position="420"/>
    </location>
</feature>
<comment type="subunit">
    <text evidence="2">Homodimer.</text>
</comment>
<evidence type="ECO:0000256" key="7">
    <source>
        <dbReference type="ARBA" id="ARBA00044637"/>
    </source>
</evidence>
<feature type="transmembrane region" description="Helical" evidence="15">
    <location>
        <begin position="39"/>
        <end position="59"/>
    </location>
</feature>
<dbReference type="AlphaFoldDB" id="H3GHN4"/>
<keyword evidence="4 15" id="KW-0812">Transmembrane</keyword>
<evidence type="ECO:0000256" key="3">
    <source>
        <dbReference type="ARBA" id="ARBA00022448"/>
    </source>
</evidence>
<dbReference type="STRING" id="164328.H3GHN4"/>
<proteinExistence type="inferred from homology"/>
<evidence type="ECO:0000256" key="6">
    <source>
        <dbReference type="ARBA" id="ARBA00023136"/>
    </source>
</evidence>
<evidence type="ECO:0000313" key="18">
    <source>
        <dbReference type="Proteomes" id="UP000005238"/>
    </source>
</evidence>
<evidence type="ECO:0000313" key="17">
    <source>
        <dbReference type="EnsemblProtists" id="Phyra75460"/>
    </source>
</evidence>
<feature type="transmembrane region" description="Helical" evidence="15">
    <location>
        <begin position="464"/>
        <end position="482"/>
    </location>
</feature>
<dbReference type="EMBL" id="DS566010">
    <property type="status" value="NOT_ANNOTATED_CDS"/>
    <property type="molecule type" value="Genomic_DNA"/>
</dbReference>
<dbReference type="PROSITE" id="PS50850">
    <property type="entry name" value="MFS"/>
    <property type="match status" value="1"/>
</dbReference>
<reference evidence="18" key="1">
    <citation type="journal article" date="2006" name="Science">
        <title>Phytophthora genome sequences uncover evolutionary origins and mechanisms of pathogenesis.</title>
        <authorList>
            <person name="Tyler B.M."/>
            <person name="Tripathy S."/>
            <person name="Zhang X."/>
            <person name="Dehal P."/>
            <person name="Jiang R.H."/>
            <person name="Aerts A."/>
            <person name="Arredondo F.D."/>
            <person name="Baxter L."/>
            <person name="Bensasson D."/>
            <person name="Beynon J.L."/>
            <person name="Chapman J."/>
            <person name="Damasceno C.M."/>
            <person name="Dorrance A.E."/>
            <person name="Dou D."/>
            <person name="Dickerman A.W."/>
            <person name="Dubchak I.L."/>
            <person name="Garbelotto M."/>
            <person name="Gijzen M."/>
            <person name="Gordon S.G."/>
            <person name="Govers F."/>
            <person name="Grunwald N.J."/>
            <person name="Huang W."/>
            <person name="Ivors K.L."/>
            <person name="Jones R.W."/>
            <person name="Kamoun S."/>
            <person name="Krampis K."/>
            <person name="Lamour K.H."/>
            <person name="Lee M.K."/>
            <person name="McDonald W.H."/>
            <person name="Medina M."/>
            <person name="Meijer H.J."/>
            <person name="Nordberg E.K."/>
            <person name="Maclean D.J."/>
            <person name="Ospina-Giraldo M.D."/>
            <person name="Morris P.F."/>
            <person name="Phuntumart V."/>
            <person name="Putnam N.H."/>
            <person name="Rash S."/>
            <person name="Rose J.K."/>
            <person name="Sakihama Y."/>
            <person name="Salamov A.A."/>
            <person name="Savidor A."/>
            <person name="Scheuring C.F."/>
            <person name="Smith B.M."/>
            <person name="Sobral B.W."/>
            <person name="Terry A."/>
            <person name="Torto-Alalibo T.A."/>
            <person name="Win J."/>
            <person name="Xu Z."/>
            <person name="Zhang H."/>
            <person name="Grigoriev I.V."/>
            <person name="Rokhsar D.S."/>
            <person name="Boore J.L."/>
        </authorList>
    </citation>
    <scope>NUCLEOTIDE SEQUENCE [LARGE SCALE GENOMIC DNA]</scope>
    <source>
        <strain evidence="18">Pr102</strain>
    </source>
</reference>
<evidence type="ECO:0000256" key="2">
    <source>
        <dbReference type="ARBA" id="ARBA00011738"/>
    </source>
</evidence>
<accession>H3GHN4</accession>
<evidence type="ECO:0000256" key="11">
    <source>
        <dbReference type="ARBA" id="ARBA00044668"/>
    </source>
</evidence>
<evidence type="ECO:0000256" key="8">
    <source>
        <dbReference type="ARBA" id="ARBA00044648"/>
    </source>
</evidence>
<feature type="transmembrane region" description="Helical" evidence="15">
    <location>
        <begin position="432"/>
        <end position="452"/>
    </location>
</feature>
<dbReference type="Gene3D" id="1.20.1250.20">
    <property type="entry name" value="MFS general substrate transporter like domains"/>
    <property type="match status" value="1"/>
</dbReference>
<dbReference type="GO" id="GO:0015749">
    <property type="term" value="P:monosaccharide transmembrane transport"/>
    <property type="evidence" value="ECO:0000318"/>
    <property type="project" value="GO_Central"/>
</dbReference>
<comment type="catalytic activity">
    <reaction evidence="10">
        <text>D-mannose(out) = D-mannose(in)</text>
        <dbReference type="Rhea" id="RHEA:78391"/>
        <dbReference type="ChEBI" id="CHEBI:4208"/>
    </reaction>
    <physiologicalReaction direction="left-to-right" evidence="10">
        <dbReference type="Rhea" id="RHEA:78392"/>
    </physiologicalReaction>
</comment>
<dbReference type="PANTHER" id="PTHR23503">
    <property type="entry name" value="SOLUTE CARRIER FAMILY 2"/>
    <property type="match status" value="1"/>
</dbReference>
<dbReference type="PRINTS" id="PR00171">
    <property type="entry name" value="SUGRTRNSPORT"/>
</dbReference>
<comment type="catalytic activity">
    <reaction evidence="12">
        <text>D-fructose(out) = D-fructose(in)</text>
        <dbReference type="Rhea" id="RHEA:60372"/>
        <dbReference type="ChEBI" id="CHEBI:37721"/>
    </reaction>
    <physiologicalReaction direction="left-to-right" evidence="12">
        <dbReference type="Rhea" id="RHEA:60373"/>
    </physiologicalReaction>
</comment>
<evidence type="ECO:0000256" key="13">
    <source>
        <dbReference type="ARBA" id="ARBA00044780"/>
    </source>
</evidence>
<dbReference type="InterPro" id="IPR020846">
    <property type="entry name" value="MFS_dom"/>
</dbReference>
<dbReference type="PANTHER" id="PTHR23503:SF8">
    <property type="entry name" value="FACILITATED GLUCOSE TRANSPORTER PROTEIN 1"/>
    <property type="match status" value="1"/>
</dbReference>
<evidence type="ECO:0000256" key="4">
    <source>
        <dbReference type="ARBA" id="ARBA00022692"/>
    </source>
</evidence>
<dbReference type="InParanoid" id="H3GHN4"/>
<organism evidence="17 18">
    <name type="scientific">Phytophthora ramorum</name>
    <name type="common">Sudden oak death agent</name>
    <dbReference type="NCBI Taxonomy" id="164328"/>
    <lineage>
        <taxon>Eukaryota</taxon>
        <taxon>Sar</taxon>
        <taxon>Stramenopiles</taxon>
        <taxon>Oomycota</taxon>
        <taxon>Peronosporomycetes</taxon>
        <taxon>Peronosporales</taxon>
        <taxon>Peronosporaceae</taxon>
        <taxon>Phytophthora</taxon>
    </lineage>
</organism>
<evidence type="ECO:0000256" key="5">
    <source>
        <dbReference type="ARBA" id="ARBA00022989"/>
    </source>
</evidence>
<comment type="catalytic activity">
    <reaction evidence="8">
        <text>D-glucose(out) = D-glucose(in)</text>
        <dbReference type="Rhea" id="RHEA:60376"/>
        <dbReference type="ChEBI" id="CHEBI:4167"/>
    </reaction>
    <physiologicalReaction direction="left-to-right" evidence="8">
        <dbReference type="Rhea" id="RHEA:60377"/>
    </physiologicalReaction>
</comment>
<comment type="catalytic activity">
    <reaction evidence="7">
        <text>D-galactose(in) = D-galactose(out)</text>
        <dbReference type="Rhea" id="RHEA:34915"/>
        <dbReference type="ChEBI" id="CHEBI:4139"/>
    </reaction>
    <physiologicalReaction direction="right-to-left" evidence="7">
        <dbReference type="Rhea" id="RHEA:34917"/>
    </physiologicalReaction>
</comment>
<keyword evidence="18" id="KW-1185">Reference proteome</keyword>
<keyword evidence="5 15" id="KW-1133">Transmembrane helix</keyword>
<evidence type="ECO:0000256" key="14">
    <source>
        <dbReference type="RuleBase" id="RU003346"/>
    </source>
</evidence>
<dbReference type="InterPro" id="IPR036259">
    <property type="entry name" value="MFS_trans_sf"/>
</dbReference>
<dbReference type="EnsemblProtists" id="Phyra75460">
    <property type="protein sequence ID" value="Phyra75460"/>
    <property type="gene ID" value="Phyra75460"/>
</dbReference>
<feature type="transmembrane region" description="Helical" evidence="15">
    <location>
        <begin position="151"/>
        <end position="172"/>
    </location>
</feature>
<feature type="transmembrane region" description="Helical" evidence="15">
    <location>
        <begin position="372"/>
        <end position="391"/>
    </location>
</feature>
<keyword evidence="6 15" id="KW-0472">Membrane</keyword>
<evidence type="ECO:0000256" key="12">
    <source>
        <dbReference type="ARBA" id="ARBA00044710"/>
    </source>
</evidence>
<evidence type="ECO:0000259" key="16">
    <source>
        <dbReference type="PROSITE" id="PS50850"/>
    </source>
</evidence>
<dbReference type="eggNOG" id="KOG0569">
    <property type="taxonomic scope" value="Eukaryota"/>
</dbReference>
<dbReference type="GO" id="GO:0015149">
    <property type="term" value="F:hexose transmembrane transporter activity"/>
    <property type="evidence" value="ECO:0000318"/>
    <property type="project" value="GO_Central"/>
</dbReference>
<feature type="transmembrane region" description="Helical" evidence="15">
    <location>
        <begin position="126"/>
        <end position="145"/>
    </location>
</feature>
<dbReference type="InterPro" id="IPR003663">
    <property type="entry name" value="Sugar/inositol_transpt"/>
</dbReference>
<dbReference type="NCBIfam" id="TIGR00879">
    <property type="entry name" value="SP"/>
    <property type="match status" value="1"/>
</dbReference>
<comment type="similarity">
    <text evidence="14">Belongs to the major facilitator superfamily. Sugar transporter (TC 2.A.1.1) family.</text>
</comment>
<dbReference type="InterPro" id="IPR045263">
    <property type="entry name" value="GLUT"/>
</dbReference>
<dbReference type="InterPro" id="IPR005828">
    <property type="entry name" value="MFS_sugar_transport-like"/>
</dbReference>
<dbReference type="OMA" id="VWIYIYA"/>
<evidence type="ECO:0000256" key="15">
    <source>
        <dbReference type="SAM" id="Phobius"/>
    </source>
</evidence>
<evidence type="ECO:0000256" key="10">
    <source>
        <dbReference type="ARBA" id="ARBA00044662"/>
    </source>
</evidence>
<evidence type="ECO:0000256" key="1">
    <source>
        <dbReference type="ARBA" id="ARBA00004141"/>
    </source>
</evidence>
<name>H3GHN4_PHYRM</name>
<feature type="transmembrane region" description="Helical" evidence="15">
    <location>
        <begin position="307"/>
        <end position="330"/>
    </location>
</feature>
<dbReference type="Pfam" id="PF00083">
    <property type="entry name" value="Sugar_tr"/>
    <property type="match status" value="1"/>
</dbReference>
<keyword evidence="3 14" id="KW-0813">Transport</keyword>
<dbReference type="VEuPathDB" id="FungiDB:KRP22_6924"/>